<dbReference type="CDD" id="cd01948">
    <property type="entry name" value="EAL"/>
    <property type="match status" value="1"/>
</dbReference>
<keyword evidence="1" id="KW-1133">Transmembrane helix</keyword>
<dbReference type="InterPro" id="IPR001633">
    <property type="entry name" value="EAL_dom"/>
</dbReference>
<dbReference type="Gene3D" id="3.20.20.450">
    <property type="entry name" value="EAL domain"/>
    <property type="match status" value="1"/>
</dbReference>
<proteinExistence type="predicted"/>
<dbReference type="Proteomes" id="UP001236369">
    <property type="component" value="Unassembled WGS sequence"/>
</dbReference>
<dbReference type="InterPro" id="IPR029787">
    <property type="entry name" value="Nucleotide_cyclase"/>
</dbReference>
<dbReference type="PROSITE" id="PS50887">
    <property type="entry name" value="GGDEF"/>
    <property type="match status" value="1"/>
</dbReference>
<name>A0ABU0HMV3_9HYPH</name>
<dbReference type="InterPro" id="IPR000160">
    <property type="entry name" value="GGDEF_dom"/>
</dbReference>
<sequence length="621" mass="67025">MSELQKQIPTLYGVLSVNTCAIAATHSGYAPGIVTMGFPAFAVSISLLRAVHWLRLRPETMTEAEAIRQLLLTTVMTGVLSLVSLAWAMVLHGYGGPYEQAHVVIFIAVTVIASINCLTHLPVAAFLVTGIVMSTLILICLTSGNAVFVAIAVNITFVTMAMVRVLSNNYRAFVALVASEATATRLSEDNAKLALTDSLTGLPNRRHFFQDLEDLTVTVGGRGGIFALAIFDLDQFKPINDTYGHTAGDHVLAEAGRRLAAFADDKVMVARLGGDEFGVLLHDPGDPEEAIRFCNAICETLQQPIAWGGLWLTGGCSGGLAKFPRAGREPATLFDRADYALYHSKLYCRGETTLFSQEHEDAIRVERAVETALRSVDLDAEMRIHYQPILDTETGRITLVEALARWMSPTLGQVPPDRFIAAAERCGMIHHVTLLLLRKALADCALLPPDVGLSFNLSAHDLASPETVAAIVGAVRKSGIDPRRMTLELTETALLRDFDQAKEAIVALRALGIKIALDDFGTGYSSLGYVHRLPLDKIKIDRSFIAAMDSDVGGSVIATILNLCENLGLDGIAEGVETEGQMAAIRRHGCRLVQGYLVGKPMPLAELLAGLPRAEPHLLRA</sequence>
<dbReference type="NCBIfam" id="TIGR00254">
    <property type="entry name" value="GGDEF"/>
    <property type="match status" value="1"/>
</dbReference>
<organism evidence="4 5">
    <name type="scientific">Methylobacterium persicinum</name>
    <dbReference type="NCBI Taxonomy" id="374426"/>
    <lineage>
        <taxon>Bacteria</taxon>
        <taxon>Pseudomonadati</taxon>
        <taxon>Pseudomonadota</taxon>
        <taxon>Alphaproteobacteria</taxon>
        <taxon>Hyphomicrobiales</taxon>
        <taxon>Methylobacteriaceae</taxon>
        <taxon>Methylobacterium</taxon>
    </lineage>
</organism>
<feature type="transmembrane region" description="Helical" evidence="1">
    <location>
        <begin position="29"/>
        <end position="50"/>
    </location>
</feature>
<feature type="transmembrane region" description="Helical" evidence="1">
    <location>
        <begin position="135"/>
        <end position="163"/>
    </location>
</feature>
<feature type="domain" description="GGDEF" evidence="3">
    <location>
        <begin position="224"/>
        <end position="357"/>
    </location>
</feature>
<dbReference type="SMART" id="SM00052">
    <property type="entry name" value="EAL"/>
    <property type="match status" value="1"/>
</dbReference>
<dbReference type="SMART" id="SM00267">
    <property type="entry name" value="GGDEF"/>
    <property type="match status" value="1"/>
</dbReference>
<keyword evidence="5" id="KW-1185">Reference proteome</keyword>
<reference evidence="4 5" key="1">
    <citation type="submission" date="2023-07" db="EMBL/GenBank/DDBJ databases">
        <title>Genomic Encyclopedia of Type Strains, Phase IV (KMG-IV): sequencing the most valuable type-strain genomes for metagenomic binning, comparative biology and taxonomic classification.</title>
        <authorList>
            <person name="Goeker M."/>
        </authorList>
    </citation>
    <scope>NUCLEOTIDE SEQUENCE [LARGE SCALE GENOMIC DNA]</scope>
    <source>
        <strain evidence="4 5">DSM 19562</strain>
    </source>
</reference>
<dbReference type="PANTHER" id="PTHR44757">
    <property type="entry name" value="DIGUANYLATE CYCLASE DGCP"/>
    <property type="match status" value="1"/>
</dbReference>
<dbReference type="Pfam" id="PF00563">
    <property type="entry name" value="EAL"/>
    <property type="match status" value="1"/>
</dbReference>
<evidence type="ECO:0000313" key="5">
    <source>
        <dbReference type="Proteomes" id="UP001236369"/>
    </source>
</evidence>
<protein>
    <submittedName>
        <fullName evidence="4">Diguanylate cyclase (GGDEF)-like protein</fullName>
    </submittedName>
</protein>
<dbReference type="Gene3D" id="3.30.70.270">
    <property type="match status" value="1"/>
</dbReference>
<dbReference type="SUPFAM" id="SSF141868">
    <property type="entry name" value="EAL domain-like"/>
    <property type="match status" value="1"/>
</dbReference>
<accession>A0ABU0HMV3</accession>
<evidence type="ECO:0000259" key="3">
    <source>
        <dbReference type="PROSITE" id="PS50887"/>
    </source>
</evidence>
<dbReference type="Pfam" id="PF00990">
    <property type="entry name" value="GGDEF"/>
    <property type="match status" value="1"/>
</dbReference>
<keyword evidence="1" id="KW-0812">Transmembrane</keyword>
<evidence type="ECO:0000313" key="4">
    <source>
        <dbReference type="EMBL" id="MDQ0443657.1"/>
    </source>
</evidence>
<evidence type="ECO:0000256" key="1">
    <source>
        <dbReference type="SAM" id="Phobius"/>
    </source>
</evidence>
<dbReference type="InterPro" id="IPR035919">
    <property type="entry name" value="EAL_sf"/>
</dbReference>
<dbReference type="SUPFAM" id="SSF55073">
    <property type="entry name" value="Nucleotide cyclase"/>
    <property type="match status" value="1"/>
</dbReference>
<feature type="domain" description="EAL" evidence="2">
    <location>
        <begin position="362"/>
        <end position="615"/>
    </location>
</feature>
<dbReference type="CDD" id="cd01949">
    <property type="entry name" value="GGDEF"/>
    <property type="match status" value="1"/>
</dbReference>
<dbReference type="EMBL" id="JAUSVV010000007">
    <property type="protein sequence ID" value="MDQ0443657.1"/>
    <property type="molecule type" value="Genomic_DNA"/>
</dbReference>
<evidence type="ECO:0000259" key="2">
    <source>
        <dbReference type="PROSITE" id="PS50883"/>
    </source>
</evidence>
<dbReference type="PANTHER" id="PTHR44757:SF2">
    <property type="entry name" value="BIOFILM ARCHITECTURE MAINTENANCE PROTEIN MBAA"/>
    <property type="match status" value="1"/>
</dbReference>
<dbReference type="PROSITE" id="PS50883">
    <property type="entry name" value="EAL"/>
    <property type="match status" value="1"/>
</dbReference>
<feature type="transmembrane region" description="Helical" evidence="1">
    <location>
        <begin position="103"/>
        <end position="128"/>
    </location>
</feature>
<gene>
    <name evidence="4" type="ORF">QO016_003162</name>
</gene>
<feature type="transmembrane region" description="Helical" evidence="1">
    <location>
        <begin position="70"/>
        <end position="91"/>
    </location>
</feature>
<dbReference type="InterPro" id="IPR043128">
    <property type="entry name" value="Rev_trsase/Diguanyl_cyclase"/>
</dbReference>
<keyword evidence="1" id="KW-0472">Membrane</keyword>
<dbReference type="InterPro" id="IPR052155">
    <property type="entry name" value="Biofilm_reg_signaling"/>
</dbReference>
<comment type="caution">
    <text evidence="4">The sequence shown here is derived from an EMBL/GenBank/DDBJ whole genome shotgun (WGS) entry which is preliminary data.</text>
</comment>